<feature type="compositionally biased region" description="Polar residues" evidence="1">
    <location>
        <begin position="183"/>
        <end position="204"/>
    </location>
</feature>
<dbReference type="EMBL" id="JH711797">
    <property type="protein sequence ID" value="EIW52010.1"/>
    <property type="molecule type" value="Genomic_DNA"/>
</dbReference>
<keyword evidence="2" id="KW-0812">Transmembrane</keyword>
<dbReference type="OrthoDB" id="3265734at2759"/>
<reference evidence="5" key="1">
    <citation type="journal article" date="2012" name="Science">
        <title>The Paleozoic origin of enzymatic lignin decomposition reconstructed from 31 fungal genomes.</title>
        <authorList>
            <person name="Floudas D."/>
            <person name="Binder M."/>
            <person name="Riley R."/>
            <person name="Barry K."/>
            <person name="Blanchette R.A."/>
            <person name="Henrissat B."/>
            <person name="Martinez A.T."/>
            <person name="Otillar R."/>
            <person name="Spatafora J.W."/>
            <person name="Yadav J.S."/>
            <person name="Aerts A."/>
            <person name="Benoit I."/>
            <person name="Boyd A."/>
            <person name="Carlson A."/>
            <person name="Copeland A."/>
            <person name="Coutinho P.M."/>
            <person name="de Vries R.P."/>
            <person name="Ferreira P."/>
            <person name="Findley K."/>
            <person name="Foster B."/>
            <person name="Gaskell J."/>
            <person name="Glotzer D."/>
            <person name="Gorecki P."/>
            <person name="Heitman J."/>
            <person name="Hesse C."/>
            <person name="Hori C."/>
            <person name="Igarashi K."/>
            <person name="Jurgens J.A."/>
            <person name="Kallen N."/>
            <person name="Kersten P."/>
            <person name="Kohler A."/>
            <person name="Kuees U."/>
            <person name="Kumar T.K.A."/>
            <person name="Kuo A."/>
            <person name="LaButti K."/>
            <person name="Larrondo L.F."/>
            <person name="Lindquist E."/>
            <person name="Ling A."/>
            <person name="Lombard V."/>
            <person name="Lucas S."/>
            <person name="Lundell T."/>
            <person name="Martin R."/>
            <person name="McLaughlin D.J."/>
            <person name="Morgenstern I."/>
            <person name="Morin E."/>
            <person name="Murat C."/>
            <person name="Nagy L.G."/>
            <person name="Nolan M."/>
            <person name="Ohm R.A."/>
            <person name="Patyshakuliyeva A."/>
            <person name="Rokas A."/>
            <person name="Ruiz-Duenas F.J."/>
            <person name="Sabat G."/>
            <person name="Salamov A."/>
            <person name="Samejima M."/>
            <person name="Schmutz J."/>
            <person name="Slot J.C."/>
            <person name="St John F."/>
            <person name="Stenlid J."/>
            <person name="Sun H."/>
            <person name="Sun S."/>
            <person name="Syed K."/>
            <person name="Tsang A."/>
            <person name="Wiebenga A."/>
            <person name="Young D."/>
            <person name="Pisabarro A."/>
            <person name="Eastwood D.C."/>
            <person name="Martin F."/>
            <person name="Cullen D."/>
            <person name="Grigoriev I.V."/>
            <person name="Hibbett D.S."/>
        </authorList>
    </citation>
    <scope>NUCLEOTIDE SEQUENCE [LARGE SCALE GENOMIC DNA]</scope>
    <source>
        <strain evidence="5">FP-101664</strain>
    </source>
</reference>
<proteinExistence type="predicted"/>
<evidence type="ECO:0000256" key="2">
    <source>
        <dbReference type="SAM" id="Phobius"/>
    </source>
</evidence>
<evidence type="ECO:0000313" key="4">
    <source>
        <dbReference type="EMBL" id="EIW52010.1"/>
    </source>
</evidence>
<accession>R7S8J6</accession>
<keyword evidence="3" id="KW-0732">Signal</keyword>
<gene>
    <name evidence="4" type="ORF">TRAVEDRAFT_24728</name>
</gene>
<sequence length="453" mass="48129">MLPLSFTRPCLTGLLLVPFVLSDTQETLLVVDDSDSLLIKYRGPWQSSPSSLFTDPEQLNYLGTLTYSNLSGAVANFMFSGTSVSVYGALFPVGTFNRTSLYSIDGQNTTLYAPPRTISSEQHRVLFYNSGTLPFGQHTLTIENVGVEYWFDFIKADGVDPTIGGPNGSYLCFEGFKATATSRDASETQTATRTQSGQVSLSTQGAPSTSVPSAPSSPSNSGASPTPGTSDKSLSLSPGVIAGVGITAAVVEALLILGALWVCRRRKRNTVESNVTPFDPNFAGAMHALPVAGLPQLTNTSQQSDARSPYHLASSSINDRDGSTAWYEPTSSRSYRDTFDTSRAMFSPVGAGAFGRAGTSPLGLASTPAHSTTHLPSHPFSKLPMDGDPVPAPPAMIPGEVFGVLDVRREPRRSRDGGTRIDGGPPGRQMAMSEIENQSIVHTLPPSYDVYPS</sequence>
<dbReference type="GeneID" id="19412414"/>
<protein>
    <recommendedName>
        <fullName evidence="6">Mid2 domain-containing protein</fullName>
    </recommendedName>
</protein>
<keyword evidence="2" id="KW-0472">Membrane</keyword>
<keyword evidence="2" id="KW-1133">Transmembrane helix</keyword>
<evidence type="ECO:0000256" key="3">
    <source>
        <dbReference type="SAM" id="SignalP"/>
    </source>
</evidence>
<feature type="region of interest" description="Disordered" evidence="1">
    <location>
        <begin position="183"/>
        <end position="233"/>
    </location>
</feature>
<feature type="chain" id="PRO_5004455366" description="Mid2 domain-containing protein" evidence="3">
    <location>
        <begin position="23"/>
        <end position="453"/>
    </location>
</feature>
<dbReference type="AlphaFoldDB" id="R7S8J6"/>
<dbReference type="RefSeq" id="XP_008044995.1">
    <property type="nucleotide sequence ID" value="XM_008046804.1"/>
</dbReference>
<evidence type="ECO:0008006" key="6">
    <source>
        <dbReference type="Google" id="ProtNLM"/>
    </source>
</evidence>
<feature type="signal peptide" evidence="3">
    <location>
        <begin position="1"/>
        <end position="22"/>
    </location>
</feature>
<feature type="region of interest" description="Disordered" evidence="1">
    <location>
        <begin position="362"/>
        <end position="430"/>
    </location>
</feature>
<feature type="compositionally biased region" description="Low complexity" evidence="1">
    <location>
        <begin position="205"/>
        <end position="230"/>
    </location>
</feature>
<evidence type="ECO:0000256" key="1">
    <source>
        <dbReference type="SAM" id="MobiDB-lite"/>
    </source>
</evidence>
<feature type="compositionally biased region" description="Basic and acidic residues" evidence="1">
    <location>
        <begin position="406"/>
        <end position="419"/>
    </location>
</feature>
<dbReference type="KEGG" id="tvs:TRAVEDRAFT_24728"/>
<evidence type="ECO:0000313" key="5">
    <source>
        <dbReference type="Proteomes" id="UP000054317"/>
    </source>
</evidence>
<keyword evidence="5" id="KW-1185">Reference proteome</keyword>
<dbReference type="OMA" id="APILYEC"/>
<feature type="transmembrane region" description="Helical" evidence="2">
    <location>
        <begin position="240"/>
        <end position="263"/>
    </location>
</feature>
<dbReference type="Proteomes" id="UP000054317">
    <property type="component" value="Unassembled WGS sequence"/>
</dbReference>
<name>R7S8J6_TRAVS</name>
<dbReference type="Gene3D" id="2.60.120.260">
    <property type="entry name" value="Galactose-binding domain-like"/>
    <property type="match status" value="1"/>
</dbReference>
<organism evidence="4 5">
    <name type="scientific">Trametes versicolor (strain FP-101664)</name>
    <name type="common">White-rot fungus</name>
    <name type="synonym">Coriolus versicolor</name>
    <dbReference type="NCBI Taxonomy" id="717944"/>
    <lineage>
        <taxon>Eukaryota</taxon>
        <taxon>Fungi</taxon>
        <taxon>Dikarya</taxon>
        <taxon>Basidiomycota</taxon>
        <taxon>Agaricomycotina</taxon>
        <taxon>Agaricomycetes</taxon>
        <taxon>Polyporales</taxon>
        <taxon>Polyporaceae</taxon>
        <taxon>Trametes</taxon>
    </lineage>
</organism>